<dbReference type="InterPro" id="IPR046848">
    <property type="entry name" value="E_motif"/>
</dbReference>
<gene>
    <name evidence="6" type="ORF">K2173_014668</name>
</gene>
<evidence type="ECO:0000313" key="6">
    <source>
        <dbReference type="EMBL" id="KAJ8765546.1"/>
    </source>
</evidence>
<keyword evidence="3" id="KW-0809">Transit peptide</keyword>
<accession>A0AAV8TFF2</accession>
<feature type="repeat" description="PPR" evidence="5">
    <location>
        <begin position="622"/>
        <end position="656"/>
    </location>
</feature>
<dbReference type="Pfam" id="PF13041">
    <property type="entry name" value="PPR_2"/>
    <property type="match status" value="5"/>
</dbReference>
<dbReference type="Gene3D" id="1.25.40.10">
    <property type="entry name" value="Tetratricopeptide repeat domain"/>
    <property type="match status" value="7"/>
</dbReference>
<proteinExistence type="inferred from homology"/>
<feature type="repeat" description="PPR" evidence="5">
    <location>
        <begin position="420"/>
        <end position="454"/>
    </location>
</feature>
<dbReference type="SUPFAM" id="SSF48452">
    <property type="entry name" value="TPR-like"/>
    <property type="match status" value="1"/>
</dbReference>
<dbReference type="AlphaFoldDB" id="A0AAV8TFF2"/>
<dbReference type="NCBIfam" id="TIGR00756">
    <property type="entry name" value="PPR"/>
    <property type="match status" value="6"/>
</dbReference>
<evidence type="ECO:0000256" key="5">
    <source>
        <dbReference type="PROSITE-ProRule" id="PRU00708"/>
    </source>
</evidence>
<comment type="similarity">
    <text evidence="4">Belongs to the PPR family. PCMP-E subfamily.</text>
</comment>
<dbReference type="Proteomes" id="UP001159364">
    <property type="component" value="Linkage Group LG05"/>
</dbReference>
<evidence type="ECO:0000256" key="1">
    <source>
        <dbReference type="ARBA" id="ARBA00006643"/>
    </source>
</evidence>
<dbReference type="PANTHER" id="PTHR47926">
    <property type="entry name" value="PENTATRICOPEPTIDE REPEAT-CONTAINING PROTEIN"/>
    <property type="match status" value="1"/>
</dbReference>
<dbReference type="PANTHER" id="PTHR47926:SF527">
    <property type="entry name" value="PENTATRICOPEPTIDE REPEAT-CONTAINING PROTEIN"/>
    <property type="match status" value="1"/>
</dbReference>
<dbReference type="Pfam" id="PF01535">
    <property type="entry name" value="PPR"/>
    <property type="match status" value="4"/>
</dbReference>
<dbReference type="EMBL" id="JAIWQS010000005">
    <property type="protein sequence ID" value="KAJ8765546.1"/>
    <property type="molecule type" value="Genomic_DNA"/>
</dbReference>
<evidence type="ECO:0000256" key="4">
    <source>
        <dbReference type="ARBA" id="ARBA00061659"/>
    </source>
</evidence>
<dbReference type="FunFam" id="1.25.40.10:FF:000353">
    <property type="entry name" value="Pentatricopeptide repeat-containing protein At4g39530"/>
    <property type="match status" value="1"/>
</dbReference>
<dbReference type="Pfam" id="PF20431">
    <property type="entry name" value="E_motif"/>
    <property type="match status" value="1"/>
</dbReference>
<evidence type="ECO:0008006" key="8">
    <source>
        <dbReference type="Google" id="ProtNLM"/>
    </source>
</evidence>
<dbReference type="InterPro" id="IPR002885">
    <property type="entry name" value="PPR_rpt"/>
</dbReference>
<keyword evidence="7" id="KW-1185">Reference proteome</keyword>
<feature type="repeat" description="PPR" evidence="5">
    <location>
        <begin position="657"/>
        <end position="691"/>
    </location>
</feature>
<evidence type="ECO:0000256" key="2">
    <source>
        <dbReference type="ARBA" id="ARBA00022737"/>
    </source>
</evidence>
<feature type="repeat" description="PPR" evidence="5">
    <location>
        <begin position="319"/>
        <end position="353"/>
    </location>
</feature>
<dbReference type="FunFam" id="1.25.40.10:FF:000090">
    <property type="entry name" value="Pentatricopeptide repeat-containing protein, chloroplastic"/>
    <property type="match status" value="1"/>
</dbReference>
<evidence type="ECO:0000313" key="7">
    <source>
        <dbReference type="Proteomes" id="UP001159364"/>
    </source>
</evidence>
<organism evidence="6 7">
    <name type="scientific">Erythroxylum novogranatense</name>
    <dbReference type="NCBI Taxonomy" id="1862640"/>
    <lineage>
        <taxon>Eukaryota</taxon>
        <taxon>Viridiplantae</taxon>
        <taxon>Streptophyta</taxon>
        <taxon>Embryophyta</taxon>
        <taxon>Tracheophyta</taxon>
        <taxon>Spermatophyta</taxon>
        <taxon>Magnoliopsida</taxon>
        <taxon>eudicotyledons</taxon>
        <taxon>Gunneridae</taxon>
        <taxon>Pentapetalae</taxon>
        <taxon>rosids</taxon>
        <taxon>fabids</taxon>
        <taxon>Malpighiales</taxon>
        <taxon>Erythroxylaceae</taxon>
        <taxon>Erythroxylum</taxon>
    </lineage>
</organism>
<feature type="repeat" description="PPR" evidence="5">
    <location>
        <begin position="218"/>
        <end position="252"/>
    </location>
</feature>
<dbReference type="FunFam" id="1.25.40.10:FF:000488">
    <property type="entry name" value="Pentatricopeptide repeat-containing protein, mitochondrial"/>
    <property type="match status" value="1"/>
</dbReference>
<protein>
    <recommendedName>
        <fullName evidence="8">Pentatricopeptide repeat-containing protein</fullName>
    </recommendedName>
</protein>
<evidence type="ECO:0000256" key="3">
    <source>
        <dbReference type="ARBA" id="ARBA00022946"/>
    </source>
</evidence>
<dbReference type="FunFam" id="1.25.40.10:FF:000073">
    <property type="entry name" value="Pentatricopeptide repeat-containing protein chloroplastic"/>
    <property type="match status" value="1"/>
</dbReference>
<dbReference type="GO" id="GO:0009451">
    <property type="term" value="P:RNA modification"/>
    <property type="evidence" value="ECO:0007669"/>
    <property type="project" value="InterPro"/>
</dbReference>
<feature type="repeat" description="PPR" evidence="5">
    <location>
        <begin position="591"/>
        <end position="621"/>
    </location>
</feature>
<dbReference type="InterPro" id="IPR011990">
    <property type="entry name" value="TPR-like_helical_dom_sf"/>
</dbReference>
<comment type="caution">
    <text evidence="6">The sequence shown here is derived from an EMBL/GenBank/DDBJ whole genome shotgun (WGS) entry which is preliminary data.</text>
</comment>
<comment type="similarity">
    <text evidence="1">Belongs to the PPR family. PCMP-H subfamily.</text>
</comment>
<reference evidence="6 7" key="1">
    <citation type="submission" date="2021-09" db="EMBL/GenBank/DDBJ databases">
        <title>Genomic insights and catalytic innovation underlie evolution of tropane alkaloids biosynthesis.</title>
        <authorList>
            <person name="Wang Y.-J."/>
            <person name="Tian T."/>
            <person name="Huang J.-P."/>
            <person name="Huang S.-X."/>
        </authorList>
    </citation>
    <scope>NUCLEOTIDE SEQUENCE [LARGE SCALE GENOMIC DNA]</scope>
    <source>
        <strain evidence="6">KIB-2018</strain>
        <tissue evidence="6">Leaf</tissue>
    </source>
</reference>
<sequence>MRNRRRLLHQLAYYRRTTSKQDFPFSTFSNPSLVHSHNKCRAAETRRLQLAYLLQLSTHNKLISHPKQIHAHVLVSGLESNVYFSNVLLRCYASSGFLCYARKLFDKMPEKNSISWSSMVSIYSKYGFYEEALVVFLEFRRCCFGDTYECILASVLRACAGVGGDNRGDSIGKQVHGLVIKVGFDQDIYVGSSLIDFYVKGGEIDEGKGVFDCLLEKSMVTWTTMITGYAKNGKSEKSLQLFNQMMETDVVPDKYVLSSVLSACAAFEFFEGGKQIHGHVFRRGIEMDVSVSNVLIDLYMKCGKVQNARKIFDLMIGRDVVSWTTMISGYMQNSFDAEAIELFFEMTSSGWKPDGFTCTSILTSCGSLEALKQGKQVHAYSIKTNLQYELFVGNSLIDMYGKCNSLANARRVFNSMTDHNMVSYNAIIEGYARNNQLSEALDMFYKMRLKRIRPSLLTFVSLIGVSAALSTLNLTKQIHVFVVKLGLFSEIFSGTALIDAYSKSSSIPDARLVFDDMKEKDIVVWNAMIFGYIYQWENEEALKLYCDLQLSEQKSNIFTFAALITASSHLASLQRGQQFHGHLIKMGLVLDPVVLNSLIDMYAKCGSFEDACKTFDSAIDRDIVCWNTMILTYAHHGEAEEALELFERMKELGLKPNYVTFLGVLSACSHAGRIADGFLHFESMLRFGVDPGIEHYASMVSLLGRAGRVYEAIEFIEKMPINPGAVIWRSLLSACRVSGDVEVGKYAAEMAISMDPTDSGSYAMLSNIFASKGMWEDARSVRQTMDLNRVVKETGHSWIEVDKEVNVFVARDRTHDTEHICSLLDNLIPQTELPDSVPDNIALIVNG</sequence>
<dbReference type="FunFam" id="1.25.40.10:FF:000361">
    <property type="entry name" value="Pentatricopeptide repeat-containing protein chloroplastic"/>
    <property type="match status" value="1"/>
</dbReference>
<dbReference type="PROSITE" id="PS51375">
    <property type="entry name" value="PPR"/>
    <property type="match status" value="6"/>
</dbReference>
<keyword evidence="2" id="KW-0677">Repeat</keyword>
<dbReference type="InterPro" id="IPR046960">
    <property type="entry name" value="PPR_At4g14850-like_plant"/>
</dbReference>
<name>A0AAV8TFF2_9ROSI</name>
<dbReference type="GO" id="GO:0003729">
    <property type="term" value="F:mRNA binding"/>
    <property type="evidence" value="ECO:0007669"/>
    <property type="project" value="UniProtKB-ARBA"/>
</dbReference>